<dbReference type="PANTHER" id="PTHR11640">
    <property type="entry name" value="NEPHRIN"/>
    <property type="match status" value="1"/>
</dbReference>
<dbReference type="InterPro" id="IPR051275">
    <property type="entry name" value="Cell_adhesion_signaling"/>
</dbReference>
<comment type="caution">
    <text evidence="7">The sequence shown here is derived from an EMBL/GenBank/DDBJ whole genome shotgun (WGS) entry which is preliminary data.</text>
</comment>
<dbReference type="PANTHER" id="PTHR11640:SF31">
    <property type="entry name" value="IRREGULAR CHIASM C-ROUGHEST PROTEIN-RELATED"/>
    <property type="match status" value="1"/>
</dbReference>
<keyword evidence="4" id="KW-0325">Glycoprotein</keyword>
<organism evidence="7 8">
    <name type="scientific">Mytilus edulis</name>
    <name type="common">Blue mussel</name>
    <dbReference type="NCBI Taxonomy" id="6550"/>
    <lineage>
        <taxon>Eukaryota</taxon>
        <taxon>Metazoa</taxon>
        <taxon>Spiralia</taxon>
        <taxon>Lophotrochozoa</taxon>
        <taxon>Mollusca</taxon>
        <taxon>Bivalvia</taxon>
        <taxon>Autobranchia</taxon>
        <taxon>Pteriomorphia</taxon>
        <taxon>Mytilida</taxon>
        <taxon>Mytiloidea</taxon>
        <taxon>Mytilidae</taxon>
        <taxon>Mytilinae</taxon>
        <taxon>Mytilus</taxon>
    </lineage>
</organism>
<gene>
    <name evidence="7" type="ORF">MEDL_41450</name>
</gene>
<evidence type="ECO:0000256" key="3">
    <source>
        <dbReference type="ARBA" id="ARBA00023157"/>
    </source>
</evidence>
<keyword evidence="5" id="KW-0393">Immunoglobulin domain</keyword>
<name>A0A8S3TDG1_MYTED</name>
<dbReference type="PROSITE" id="PS50835">
    <property type="entry name" value="IG_LIKE"/>
    <property type="match status" value="1"/>
</dbReference>
<evidence type="ECO:0000256" key="1">
    <source>
        <dbReference type="ARBA" id="ARBA00004479"/>
    </source>
</evidence>
<evidence type="ECO:0000313" key="7">
    <source>
        <dbReference type="EMBL" id="CAG2228534.1"/>
    </source>
</evidence>
<protein>
    <recommendedName>
        <fullName evidence="6">Ig-like domain-containing protein</fullName>
    </recommendedName>
</protein>
<dbReference type="GO" id="GO:0005886">
    <property type="term" value="C:plasma membrane"/>
    <property type="evidence" value="ECO:0007669"/>
    <property type="project" value="TreeGrafter"/>
</dbReference>
<dbReference type="EMBL" id="CAJPWZ010001996">
    <property type="protein sequence ID" value="CAG2228534.1"/>
    <property type="molecule type" value="Genomic_DNA"/>
</dbReference>
<dbReference type="InterPro" id="IPR007110">
    <property type="entry name" value="Ig-like_dom"/>
</dbReference>
<proteinExistence type="predicted"/>
<dbReference type="Gene3D" id="2.60.40.10">
    <property type="entry name" value="Immunoglobulins"/>
    <property type="match status" value="1"/>
</dbReference>
<dbReference type="GO" id="GO:0005911">
    <property type="term" value="C:cell-cell junction"/>
    <property type="evidence" value="ECO:0007669"/>
    <property type="project" value="TreeGrafter"/>
</dbReference>
<dbReference type="Pfam" id="PF08205">
    <property type="entry name" value="C2-set_2"/>
    <property type="match status" value="1"/>
</dbReference>
<dbReference type="Proteomes" id="UP000683360">
    <property type="component" value="Unassembled WGS sequence"/>
</dbReference>
<reference evidence="7" key="1">
    <citation type="submission" date="2021-03" db="EMBL/GenBank/DDBJ databases">
        <authorList>
            <person name="Bekaert M."/>
        </authorList>
    </citation>
    <scope>NUCLEOTIDE SEQUENCE</scope>
</reference>
<comment type="subcellular location">
    <subcellularLocation>
        <location evidence="1">Membrane</location>
        <topology evidence="1">Single-pass type I membrane protein</topology>
    </subcellularLocation>
</comment>
<dbReference type="GO" id="GO:0050839">
    <property type="term" value="F:cell adhesion molecule binding"/>
    <property type="evidence" value="ECO:0007669"/>
    <property type="project" value="TreeGrafter"/>
</dbReference>
<keyword evidence="2" id="KW-0472">Membrane</keyword>
<accession>A0A8S3TDG1</accession>
<dbReference type="AlphaFoldDB" id="A0A8S3TDG1"/>
<feature type="domain" description="Ig-like" evidence="6">
    <location>
        <begin position="18"/>
        <end position="103"/>
    </location>
</feature>
<dbReference type="InterPro" id="IPR013783">
    <property type="entry name" value="Ig-like_fold"/>
</dbReference>
<evidence type="ECO:0000313" key="8">
    <source>
        <dbReference type="Proteomes" id="UP000683360"/>
    </source>
</evidence>
<keyword evidence="3" id="KW-1015">Disulfide bond</keyword>
<dbReference type="InterPro" id="IPR036179">
    <property type="entry name" value="Ig-like_dom_sf"/>
</dbReference>
<evidence type="ECO:0000256" key="2">
    <source>
        <dbReference type="ARBA" id="ARBA00023136"/>
    </source>
</evidence>
<dbReference type="SUPFAM" id="SSF48726">
    <property type="entry name" value="Immunoglobulin"/>
    <property type="match status" value="1"/>
</dbReference>
<evidence type="ECO:0000259" key="6">
    <source>
        <dbReference type="PROSITE" id="PS50835"/>
    </source>
</evidence>
<keyword evidence="8" id="KW-1185">Reference proteome</keyword>
<dbReference type="GO" id="GO:0098609">
    <property type="term" value="P:cell-cell adhesion"/>
    <property type="evidence" value="ECO:0007669"/>
    <property type="project" value="TreeGrafter"/>
</dbReference>
<sequence>MEDKRTGQCFVAMPSSGPLIKQQPDGPVMKNGTVVLTCEVRGGIPLATLSWDCGGSSAVITTPSIGKVTSTVQLVVNSVDNGKTCTCDVTHPLWDTNKSTTVTIVVYYLPFESLVLAMEPSSTLFIGSRVNATCHLTGGKPLATLILNCNGLFGFNFNTTKTAFNGSVYS</sequence>
<evidence type="ECO:0000256" key="4">
    <source>
        <dbReference type="ARBA" id="ARBA00023180"/>
    </source>
</evidence>
<dbReference type="OrthoDB" id="6153876at2759"/>
<dbReference type="InterPro" id="IPR013162">
    <property type="entry name" value="CD80_C2-set"/>
</dbReference>
<evidence type="ECO:0000256" key="5">
    <source>
        <dbReference type="ARBA" id="ARBA00023319"/>
    </source>
</evidence>